<dbReference type="InterPro" id="IPR017969">
    <property type="entry name" value="Heavy-metal-associated_CS"/>
</dbReference>
<dbReference type="CDD" id="cd00371">
    <property type="entry name" value="HMA"/>
    <property type="match status" value="1"/>
</dbReference>
<reference evidence="4" key="4">
    <citation type="submission" date="2020-07" db="EMBL/GenBank/DDBJ databases">
        <title>Draft genome sequence of Lactobacillus helveticus strain JCM 1062.</title>
        <authorList>
            <person name="Endo A."/>
            <person name="Maeno S."/>
            <person name="Kido Y."/>
        </authorList>
    </citation>
    <scope>NUCLEOTIDE SEQUENCE</scope>
    <source>
        <strain evidence="4">JCM 1062</strain>
    </source>
</reference>
<evidence type="ECO:0000313" key="8">
    <source>
        <dbReference type="Proteomes" id="UP000430466"/>
    </source>
</evidence>
<accession>A0A0D5MJL9</accession>
<dbReference type="SUPFAM" id="SSF55008">
    <property type="entry name" value="HMA, heavy metal-associated domain"/>
    <property type="match status" value="1"/>
</dbReference>
<dbReference type="EMBL" id="WHOE01000035">
    <property type="protein sequence ID" value="MPW14519.1"/>
    <property type="molecule type" value="Genomic_DNA"/>
</dbReference>
<evidence type="ECO:0000259" key="2">
    <source>
        <dbReference type="PROSITE" id="PS50846"/>
    </source>
</evidence>
<organism evidence="6 9">
    <name type="scientific">Lactobacillus helveticus</name>
    <name type="common">Lactobacillus suntoryeus</name>
    <dbReference type="NCBI Taxonomy" id="1587"/>
    <lineage>
        <taxon>Bacteria</taxon>
        <taxon>Bacillati</taxon>
        <taxon>Bacillota</taxon>
        <taxon>Bacilli</taxon>
        <taxon>Lactobacillales</taxon>
        <taxon>Lactobacillaceae</taxon>
        <taxon>Lactobacillus</taxon>
    </lineage>
</organism>
<evidence type="ECO:0000256" key="1">
    <source>
        <dbReference type="ARBA" id="ARBA00022723"/>
    </source>
</evidence>
<dbReference type="OrthoDB" id="2721717at2"/>
<dbReference type="InterPro" id="IPR036163">
    <property type="entry name" value="HMA_dom_sf"/>
</dbReference>
<sequence>MQKVMMKLGGMTCPSCLTKIEKAVEDVDGTDQIKVLFNAGKLKFMMNADKADVDDVKTAIEKMGYEVKDVKAKELN</sequence>
<dbReference type="FunFam" id="3.30.70.100:FF:000001">
    <property type="entry name" value="ATPase copper transporting beta"/>
    <property type="match status" value="1"/>
</dbReference>
<dbReference type="Proteomes" id="UP000651333">
    <property type="component" value="Unassembled WGS sequence"/>
</dbReference>
<reference evidence="6" key="2">
    <citation type="submission" date="2019-09" db="EMBL/GenBank/DDBJ databases">
        <title>Comparative genomic analysis of Lactobacillus helveticus.</title>
        <authorList>
            <person name="Zhang H."/>
            <person name="Chen Y."/>
            <person name="Zhong Z."/>
        </authorList>
    </citation>
    <scope>NUCLEOTIDE SEQUENCE</scope>
    <source>
        <strain evidence="6">IMAU30003</strain>
    </source>
</reference>
<dbReference type="Gene3D" id="3.30.70.100">
    <property type="match status" value="1"/>
</dbReference>
<gene>
    <name evidence="3" type="primary">copZ</name>
    <name evidence="5" type="ORF">GDZ32_06060</name>
    <name evidence="6" type="ORF">IMAU30003_01613</name>
    <name evidence="3" type="ORF">LH5_00425</name>
    <name evidence="4" type="ORF">LHEJCM1062_20360</name>
</gene>
<dbReference type="PROSITE" id="PS50846">
    <property type="entry name" value="HMA_2"/>
    <property type="match status" value="1"/>
</dbReference>
<dbReference type="GeneID" id="99756601"/>
<reference evidence="3 7" key="1">
    <citation type="submission" date="2017-02" db="EMBL/GenBank/DDBJ databases">
        <title>Complete genome sequence of Lactobacillus helveticus.</title>
        <authorList>
            <person name="Kim J.F."/>
            <person name="Chung Y."/>
            <person name="Kwak M."/>
        </authorList>
    </citation>
    <scope>NUCLEOTIDE SEQUENCE [LARGE SCALE GENOMIC DNA]</scope>
    <source>
        <strain evidence="3 7">LH5</strain>
    </source>
</reference>
<dbReference type="EMBL" id="BLYV01000430">
    <property type="protein sequence ID" value="GFP14164.1"/>
    <property type="molecule type" value="Genomic_DNA"/>
</dbReference>
<feature type="domain" description="HMA" evidence="2">
    <location>
        <begin position="2"/>
        <end position="68"/>
    </location>
</feature>
<dbReference type="AlphaFoldDB" id="A0A0D5MJL9"/>
<name>A0A0D5MJL9_LACHE</name>
<dbReference type="EMBL" id="WCHB01000058">
    <property type="protein sequence ID" value="NRO35363.1"/>
    <property type="molecule type" value="Genomic_DNA"/>
</dbReference>
<dbReference type="GO" id="GO:0046872">
    <property type="term" value="F:metal ion binding"/>
    <property type="evidence" value="ECO:0007669"/>
    <property type="project" value="UniProtKB-KW"/>
</dbReference>
<dbReference type="Proteomes" id="UP000430466">
    <property type="component" value="Unassembled WGS sequence"/>
</dbReference>
<dbReference type="KEGG" id="lhd:HUO_06370"/>
<evidence type="ECO:0000313" key="3">
    <source>
        <dbReference type="EMBL" id="AZK90686.1"/>
    </source>
</evidence>
<evidence type="ECO:0000313" key="6">
    <source>
        <dbReference type="EMBL" id="NRO35363.1"/>
    </source>
</evidence>
<dbReference type="InterPro" id="IPR006121">
    <property type="entry name" value="HMA_dom"/>
</dbReference>
<evidence type="ECO:0000313" key="9">
    <source>
        <dbReference type="Proteomes" id="UP000651333"/>
    </source>
</evidence>
<protein>
    <submittedName>
        <fullName evidence="6">Copper chaperone CopZ</fullName>
    </submittedName>
    <submittedName>
        <fullName evidence="4">Copper-binding protein</fullName>
    </submittedName>
</protein>
<dbReference type="Proteomes" id="UP000630086">
    <property type="component" value="Unassembled WGS sequence"/>
</dbReference>
<dbReference type="RefSeq" id="WP_014563600.1">
    <property type="nucleotide sequence ID" value="NZ_BLYU01000228.1"/>
</dbReference>
<dbReference type="PROSITE" id="PS01047">
    <property type="entry name" value="HMA_1"/>
    <property type="match status" value="1"/>
</dbReference>
<proteinExistence type="predicted"/>
<evidence type="ECO:0000313" key="7">
    <source>
        <dbReference type="Proteomes" id="UP000267945"/>
    </source>
</evidence>
<dbReference type="Proteomes" id="UP000267945">
    <property type="component" value="Chromosome"/>
</dbReference>
<keyword evidence="1" id="KW-0479">Metal-binding</keyword>
<evidence type="ECO:0000313" key="5">
    <source>
        <dbReference type="EMBL" id="MPW14519.1"/>
    </source>
</evidence>
<reference evidence="5 8" key="3">
    <citation type="submission" date="2019-10" db="EMBL/GenBank/DDBJ databases">
        <title>Draft genome sequences of Lactobacillus strains.</title>
        <authorList>
            <person name="Cho G.-S."/>
            <person name="Fagbemigun O."/>
            <person name="Brinks E."/>
            <person name="Franz C.M.A.P."/>
        </authorList>
    </citation>
    <scope>NUCLEOTIDE SEQUENCE [LARGE SCALE GENOMIC DNA]</scope>
    <source>
        <strain evidence="5 8">313</strain>
    </source>
</reference>
<dbReference type="Pfam" id="PF00403">
    <property type="entry name" value="HMA"/>
    <property type="match status" value="1"/>
</dbReference>
<dbReference type="EMBL" id="CP019581">
    <property type="protein sequence ID" value="AZK90686.1"/>
    <property type="molecule type" value="Genomic_DNA"/>
</dbReference>
<evidence type="ECO:0000313" key="4">
    <source>
        <dbReference type="EMBL" id="GFP14164.1"/>
    </source>
</evidence>